<comment type="subcellular location">
    <subcellularLocation>
        <location evidence="1">Membrane</location>
    </subcellularLocation>
</comment>
<keyword evidence="3" id="KW-1133">Transmembrane helix</keyword>
<evidence type="ECO:0000256" key="3">
    <source>
        <dbReference type="ARBA" id="ARBA00022989"/>
    </source>
</evidence>
<sequence>MSTQTQIPVPQVGRLVSVVPVGLKEAALDSPTFRATTLHFSDQIEFLEKWLDGYAKAASRLSMDIAAMEGVVSAFLSYSTNPLTVSEAALDHDYTLLSMRRCGDSSRDLWNGLVATTKKIEVLVSEPIRAFMQDDLRAFKETRRTLEQTQKHYDYLLSRYSGQSKSKEPSSLREDAFQLHEARKAYLKASMDFSVQAPQLRNGLDRLLVRVSFDQWREFKLFHTNNSSAFVKWGQEMDRIKGWIHEMEGSEKSSKRELLAARKEIEEAAEVTARPSRELDDYSISTVPYLGSRPLSSLNMTGEAKPEKQGWVYLRTLSGKPTRTNWVRRWAFLKNGIFGCLVQGSRTGGVEESERIGVLLCSIRPAFQEERRFCFEVKTKSNSIMLQAETQKELMEWIAAFEAAKRKALENPASTDLSVSGKVTIQDPAFAISQPPAPEFAADPADSLTPHSSDEHGSDRSGLLPVPDRDPNGTRSSNDFSAYRRLTSMDGDTSAREHTNRIIQKLDLHRKSGHTVQPSNSIPGAGGGIASLISASHNALVSGTPVPPSLPDNEANRGRSLTNRSEFPPTTLAPQTLANPPAPTSMSKAAVMVSNERGIGLGQADKTGGMPSGMMANLWGSSNWGFVNRLERERLGLSEVSDGNAAQNRPSSPMSDSLKQVLPAEAESAGGSTTRKQSISGPRHRQTVSLDGDASKVQRAILGVSHEYPSYYPQQLRIQDAQFRLLFPNVKREEPLVMVFRATWNPNDQQEFPGRAYVTTRDIYFYSHYFGLVLTTSVSLESIKEVTAASGRDCDFLFLHTIPLPGDDTPGRVTIKTFLEPLKLLQRRLNFLIHDSTAVEPMGLEQIFRTLTKMESDVARTPSVDSWEDVGALGEKNEDDGVDQRLGKDLRAPIYIDKDLDTSSKRAFDGKDIPKFRLPTQAVQYVPQGNLHLAAEKVFDVSPKAIFHILFGDKSAVWQLLLYQRKAKDIKQGPWTRNETRHLRRDFQYQIETTDMFGRTEGKAISDYQMIDVLNDHLCYVITDKRTPWHLPFKRSFRLVSKIVITFVAKGRSKLAVYTKVEWLSTPYGLQAVINKQAMGDLEQDALDLVDLVGDQVRRLGAHSRTKKAITIFGHVGRQTFVSQFPGEVDVRIEPRKPRTQRTLVQLLYETFVSFAESAISSVMLWTFALLRWVWKTTNANKMILLLLVSSMFINGFYTSRDAFEWWHERSAESFMARLGVHPDHVMSKAIYMRDIDEAVANTTIADLNGTVSDCFATFQQQTIRNHGASASLDVSGPRDSVTKSAARRLQHTRERLATYRHNLLVALRVVNSIEKELIQNEWERWLRQELKRCRQVEVLLRKGEDDDFDMQMDRLGQTVFADLSDDIRQWYEQYCTSCHKEQEQIERNGRIDGAS</sequence>
<dbReference type="SUPFAM" id="SSF103657">
    <property type="entry name" value="BAR/IMD domain-like"/>
    <property type="match status" value="1"/>
</dbReference>
<evidence type="ECO:0000256" key="4">
    <source>
        <dbReference type="ARBA" id="ARBA00023136"/>
    </source>
</evidence>
<organism evidence="6 7">
    <name type="scientific">Aspergillus terreus</name>
    <dbReference type="NCBI Taxonomy" id="33178"/>
    <lineage>
        <taxon>Eukaryota</taxon>
        <taxon>Fungi</taxon>
        <taxon>Dikarya</taxon>
        <taxon>Ascomycota</taxon>
        <taxon>Pezizomycotina</taxon>
        <taxon>Eurotiomycetes</taxon>
        <taxon>Eurotiomycetidae</taxon>
        <taxon>Eurotiales</taxon>
        <taxon>Aspergillaceae</taxon>
        <taxon>Aspergillus</taxon>
        <taxon>Aspergillus subgen. Circumdati</taxon>
    </lineage>
</organism>
<dbReference type="EMBL" id="BLJY01000006">
    <property type="protein sequence ID" value="GFF16976.1"/>
    <property type="molecule type" value="Genomic_DNA"/>
</dbReference>
<dbReference type="InterPro" id="IPR027267">
    <property type="entry name" value="AH/BAR_dom_sf"/>
</dbReference>
<dbReference type="Pfam" id="PF16746">
    <property type="entry name" value="BAR_3"/>
    <property type="match status" value="1"/>
</dbReference>
<evidence type="ECO:0000256" key="1">
    <source>
        <dbReference type="ARBA" id="ARBA00004370"/>
    </source>
</evidence>
<feature type="region of interest" description="Disordered" evidence="5">
    <location>
        <begin position="543"/>
        <end position="585"/>
    </location>
</feature>
<dbReference type="GO" id="GO:0016020">
    <property type="term" value="C:membrane"/>
    <property type="evidence" value="ECO:0007669"/>
    <property type="project" value="UniProtKB-SubCell"/>
</dbReference>
<dbReference type="VEuPathDB" id="FungiDB:ATEG_03085"/>
<keyword evidence="4" id="KW-0472">Membrane</keyword>
<dbReference type="Pfam" id="PF16016">
    <property type="entry name" value="VASt"/>
    <property type="match status" value="1"/>
</dbReference>
<dbReference type="InterPro" id="IPR011993">
    <property type="entry name" value="PH-like_dom_sf"/>
</dbReference>
<evidence type="ECO:0000313" key="7">
    <source>
        <dbReference type="Proteomes" id="UP000452235"/>
    </source>
</evidence>
<dbReference type="SMART" id="SM00233">
    <property type="entry name" value="PH"/>
    <property type="match status" value="1"/>
</dbReference>
<dbReference type="PANTHER" id="PTHR14248">
    <property type="entry name" value="CYCLIN Y, ISOFORM A"/>
    <property type="match status" value="1"/>
</dbReference>
<reference evidence="6 7" key="1">
    <citation type="submission" date="2020-01" db="EMBL/GenBank/DDBJ databases">
        <title>Aspergillus terreus IFO 6365 whole genome shotgun sequence.</title>
        <authorList>
            <person name="Kanamasa S."/>
            <person name="Takahashi H."/>
        </authorList>
    </citation>
    <scope>NUCLEOTIDE SEQUENCE [LARGE SCALE GENOMIC DNA]</scope>
    <source>
        <strain evidence="6 7">IFO 6365</strain>
    </source>
</reference>
<proteinExistence type="predicted"/>
<dbReference type="GO" id="GO:0005737">
    <property type="term" value="C:cytoplasm"/>
    <property type="evidence" value="ECO:0007669"/>
    <property type="project" value="InterPro"/>
</dbReference>
<protein>
    <submittedName>
        <fullName evidence="6">Transcription factor SipA3</fullName>
    </submittedName>
</protein>
<dbReference type="PROSITE" id="PS51778">
    <property type="entry name" value="VAST"/>
    <property type="match status" value="1"/>
</dbReference>
<dbReference type="Gene3D" id="2.30.29.30">
    <property type="entry name" value="Pleckstrin-homology domain (PH domain)/Phosphotyrosine-binding domain (PTB)"/>
    <property type="match status" value="2"/>
</dbReference>
<dbReference type="InterPro" id="IPR001849">
    <property type="entry name" value="PH_domain"/>
</dbReference>
<dbReference type="InterPro" id="IPR004148">
    <property type="entry name" value="BAR_dom"/>
</dbReference>
<feature type="compositionally biased region" description="Polar residues" evidence="5">
    <location>
        <begin position="670"/>
        <end position="680"/>
    </location>
</feature>
<dbReference type="OrthoDB" id="10070851at2759"/>
<dbReference type="InterPro" id="IPR039463">
    <property type="entry name" value="Sip3/Lam1_BAR"/>
</dbReference>
<name>A0A5M3Z0K2_ASPTE</name>
<feature type="compositionally biased region" description="Polar residues" evidence="5">
    <location>
        <begin position="644"/>
        <end position="658"/>
    </location>
</feature>
<dbReference type="SUPFAM" id="SSF50729">
    <property type="entry name" value="PH domain-like"/>
    <property type="match status" value="1"/>
</dbReference>
<evidence type="ECO:0000256" key="2">
    <source>
        <dbReference type="ARBA" id="ARBA00022692"/>
    </source>
</evidence>
<dbReference type="CDD" id="cd07609">
    <property type="entry name" value="BAR_SIP3_fungi"/>
    <property type="match status" value="1"/>
</dbReference>
<dbReference type="InterPro" id="IPR031968">
    <property type="entry name" value="VASt"/>
</dbReference>
<keyword evidence="2" id="KW-0812">Transmembrane</keyword>
<gene>
    <name evidence="6" type="ORF">ATEIFO6365_0006031300</name>
</gene>
<evidence type="ECO:0000256" key="5">
    <source>
        <dbReference type="SAM" id="MobiDB-lite"/>
    </source>
</evidence>
<dbReference type="FunFam" id="2.30.29.30:FF:000349">
    <property type="entry name" value="Transcription factor SipA3"/>
    <property type="match status" value="1"/>
</dbReference>
<dbReference type="FunFam" id="1.20.1270.60:FF:000079">
    <property type="entry name" value="Transcription factor SipA3"/>
    <property type="match status" value="1"/>
</dbReference>
<dbReference type="Pfam" id="PF00169">
    <property type="entry name" value="PH"/>
    <property type="match status" value="1"/>
</dbReference>
<evidence type="ECO:0000313" key="6">
    <source>
        <dbReference type="EMBL" id="GFF16976.1"/>
    </source>
</evidence>
<dbReference type="Gene3D" id="1.20.1270.60">
    <property type="entry name" value="Arfaptin homology (AH) domain/BAR domain"/>
    <property type="match status" value="1"/>
</dbReference>
<accession>A0A5M3Z0K2</accession>
<feature type="region of interest" description="Disordered" evidence="5">
    <location>
        <begin position="639"/>
        <end position="692"/>
    </location>
</feature>
<comment type="caution">
    <text evidence="6">The sequence shown here is derived from an EMBL/GenBank/DDBJ whole genome shotgun (WGS) entry which is preliminary data.</text>
</comment>
<feature type="region of interest" description="Disordered" evidence="5">
    <location>
        <begin position="433"/>
        <end position="483"/>
    </location>
</feature>
<dbReference type="Proteomes" id="UP000452235">
    <property type="component" value="Unassembled WGS sequence"/>
</dbReference>
<dbReference type="PROSITE" id="PS50003">
    <property type="entry name" value="PH_DOMAIN"/>
    <property type="match status" value="1"/>
</dbReference>
<dbReference type="InterPro" id="IPR042067">
    <property type="entry name" value="Sip3_PH"/>
</dbReference>
<dbReference type="CDD" id="cd13280">
    <property type="entry name" value="PH_SIP3"/>
    <property type="match status" value="1"/>
</dbReference>
<keyword evidence="7" id="KW-1185">Reference proteome</keyword>